<dbReference type="CDD" id="cd14993">
    <property type="entry name" value="7tmA_CCKR-like"/>
    <property type="match status" value="1"/>
</dbReference>
<accession>A0ABM1A6Y5</accession>
<protein>
    <submittedName>
        <fullName evidence="13">Neuropeptide Y receptor type 2</fullName>
    </submittedName>
</protein>
<keyword evidence="5 10" id="KW-0472">Membrane</keyword>
<evidence type="ECO:0000256" key="10">
    <source>
        <dbReference type="SAM" id="Phobius"/>
    </source>
</evidence>
<feature type="transmembrane region" description="Helical" evidence="10">
    <location>
        <begin position="328"/>
        <end position="349"/>
    </location>
</feature>
<gene>
    <name evidence="13" type="primary">LOC101846907</name>
</gene>
<dbReference type="PROSITE" id="PS50262">
    <property type="entry name" value="G_PROTEIN_RECEP_F1_2"/>
    <property type="match status" value="1"/>
</dbReference>
<keyword evidence="6" id="KW-1015">Disulfide bond</keyword>
<dbReference type="Proteomes" id="UP000694888">
    <property type="component" value="Unplaced"/>
</dbReference>
<evidence type="ECO:0000313" key="13">
    <source>
        <dbReference type="RefSeq" id="XP_012942045.2"/>
    </source>
</evidence>
<keyword evidence="4" id="KW-0297">G-protein coupled receptor</keyword>
<evidence type="ECO:0000256" key="2">
    <source>
        <dbReference type="ARBA" id="ARBA00022692"/>
    </source>
</evidence>
<reference evidence="13" key="1">
    <citation type="submission" date="2025-08" db="UniProtKB">
        <authorList>
            <consortium name="RefSeq"/>
        </authorList>
    </citation>
    <scope>IDENTIFICATION</scope>
</reference>
<evidence type="ECO:0000256" key="3">
    <source>
        <dbReference type="ARBA" id="ARBA00022989"/>
    </source>
</evidence>
<feature type="compositionally biased region" description="Polar residues" evidence="9">
    <location>
        <begin position="649"/>
        <end position="664"/>
    </location>
</feature>
<evidence type="ECO:0000256" key="4">
    <source>
        <dbReference type="ARBA" id="ARBA00023040"/>
    </source>
</evidence>
<feature type="transmembrane region" description="Helical" evidence="10">
    <location>
        <begin position="101"/>
        <end position="121"/>
    </location>
</feature>
<dbReference type="PANTHER" id="PTHR45695">
    <property type="entry name" value="LEUCOKININ RECEPTOR-RELATED"/>
    <property type="match status" value="1"/>
</dbReference>
<dbReference type="RefSeq" id="XP_012942045.2">
    <property type="nucleotide sequence ID" value="XM_013086591.2"/>
</dbReference>
<dbReference type="PANTHER" id="PTHR45695:SF22">
    <property type="entry name" value="G-PROTEIN COUPLED RECEPTORS FAMILY 1 PROFILE DOMAIN-CONTAINING PROTEIN"/>
    <property type="match status" value="1"/>
</dbReference>
<organism evidence="12 13">
    <name type="scientific">Aplysia californica</name>
    <name type="common">California sea hare</name>
    <dbReference type="NCBI Taxonomy" id="6500"/>
    <lineage>
        <taxon>Eukaryota</taxon>
        <taxon>Metazoa</taxon>
        <taxon>Spiralia</taxon>
        <taxon>Lophotrochozoa</taxon>
        <taxon>Mollusca</taxon>
        <taxon>Gastropoda</taxon>
        <taxon>Heterobranchia</taxon>
        <taxon>Euthyneura</taxon>
        <taxon>Tectipleura</taxon>
        <taxon>Aplysiida</taxon>
        <taxon>Aplysioidea</taxon>
        <taxon>Aplysiidae</taxon>
        <taxon>Aplysia</taxon>
    </lineage>
</organism>
<dbReference type="InterPro" id="IPR000405">
    <property type="entry name" value="Galanin_rcpt"/>
</dbReference>
<evidence type="ECO:0000256" key="6">
    <source>
        <dbReference type="ARBA" id="ARBA00023157"/>
    </source>
</evidence>
<dbReference type="GeneID" id="101846907"/>
<keyword evidence="12" id="KW-1185">Reference proteome</keyword>
<feature type="transmembrane region" description="Helical" evidence="10">
    <location>
        <begin position="180"/>
        <end position="197"/>
    </location>
</feature>
<proteinExistence type="predicted"/>
<name>A0ABM1A6Y5_APLCA</name>
<feature type="transmembrane region" description="Helical" evidence="10">
    <location>
        <begin position="287"/>
        <end position="308"/>
    </location>
</feature>
<comment type="subcellular location">
    <subcellularLocation>
        <location evidence="1">Membrane</location>
        <topology evidence="1">Multi-pass membrane protein</topology>
    </subcellularLocation>
</comment>
<evidence type="ECO:0000256" key="5">
    <source>
        <dbReference type="ARBA" id="ARBA00023136"/>
    </source>
</evidence>
<feature type="transmembrane region" description="Helical" evidence="10">
    <location>
        <begin position="65"/>
        <end position="89"/>
    </location>
</feature>
<dbReference type="InterPro" id="IPR000276">
    <property type="entry name" value="GPCR_Rhodpsn"/>
</dbReference>
<dbReference type="Pfam" id="PF00001">
    <property type="entry name" value="7tm_1"/>
    <property type="match status" value="1"/>
</dbReference>
<evidence type="ECO:0000256" key="7">
    <source>
        <dbReference type="ARBA" id="ARBA00023170"/>
    </source>
</evidence>
<evidence type="ECO:0000313" key="12">
    <source>
        <dbReference type="Proteomes" id="UP000694888"/>
    </source>
</evidence>
<dbReference type="SUPFAM" id="SSF81321">
    <property type="entry name" value="Family A G protein-coupled receptor-like"/>
    <property type="match status" value="1"/>
</dbReference>
<feature type="domain" description="G-protein coupled receptors family 1 profile" evidence="11">
    <location>
        <begin position="80"/>
        <end position="346"/>
    </location>
</feature>
<dbReference type="InterPro" id="IPR017452">
    <property type="entry name" value="GPCR_Rhodpsn_7TM"/>
</dbReference>
<dbReference type="Gene3D" id="1.20.1070.10">
    <property type="entry name" value="Rhodopsin 7-helix transmembrane proteins"/>
    <property type="match status" value="1"/>
</dbReference>
<keyword evidence="2 10" id="KW-0812">Transmembrane</keyword>
<dbReference type="SMART" id="SM01381">
    <property type="entry name" value="7TM_GPCR_Srsx"/>
    <property type="match status" value="1"/>
</dbReference>
<feature type="transmembrane region" description="Helical" evidence="10">
    <location>
        <begin position="236"/>
        <end position="255"/>
    </location>
</feature>
<evidence type="ECO:0000256" key="9">
    <source>
        <dbReference type="SAM" id="MobiDB-lite"/>
    </source>
</evidence>
<keyword evidence="3 10" id="KW-1133">Transmembrane helix</keyword>
<keyword evidence="8" id="KW-0807">Transducer</keyword>
<evidence type="ECO:0000256" key="8">
    <source>
        <dbReference type="ARBA" id="ARBA00023224"/>
    </source>
</evidence>
<evidence type="ECO:0000259" key="11">
    <source>
        <dbReference type="PROSITE" id="PS50262"/>
    </source>
</evidence>
<feature type="transmembrane region" description="Helical" evidence="10">
    <location>
        <begin position="141"/>
        <end position="160"/>
    </location>
</feature>
<evidence type="ECO:0000256" key="1">
    <source>
        <dbReference type="ARBA" id="ARBA00004141"/>
    </source>
</evidence>
<feature type="region of interest" description="Disordered" evidence="9">
    <location>
        <begin position="647"/>
        <end position="686"/>
    </location>
</feature>
<dbReference type="PRINTS" id="PR00237">
    <property type="entry name" value="GPCRRHODOPSN"/>
</dbReference>
<sequence>MSDKGYESYNDYLYITDLENFSFVDEAGIEIDIGNATIEELFTYDYTFNNTFVPEHELISCGRKIALIFFGLFFLIGIAGNMSVVYIVVRHVQMRGVTYLYLVNLSVADLLFLLVCLPPLSTSYATMGWPFGGVFCKVENYVMGVSKSVSVLTLVAASLLDRYIAVIYPVRSRSLRTPKVACIVILIVWLVSLAIMVPRSLLFQEVTAFDTSGVITLCGRNNDLRLKQIDTASNFVILYLIPQLILAFCHFRIGLKLWTSRRPGHQAGSTSGRPHVGVLGMRERKRVTIIVFAITVVFAIGWLPMHLYHLAEDFNDGQVPLGDVIDRGTIALLFSFGANALNPIVYCLFSRPFRKHFRQMFRMKRTSGVVTSLDADVTGVTKRSDDLTIVRARPPVVLLPRPASIIPSPPSSPVYKRLENGIHSLQRASAVFENRGGSLQPLLDAIEPSLTTTTTLGSCADLVSQKQHPVSTETISTLALSSCENVTSYKCSHAQAGPSTPGISSNVNISKVLTDTNRSPAIQRPGVARHVLVNEAKPGGMNCDGKENRIDNNVVCTPGEADSVSPSSEDEDEQPARRSLYSLMYHCSPHTASESLLGVEQTIPPLTSPLGTKILPRNLKIKNQVKKELRNRNSWSHNGDLKLVDLEETSSGGDSGFDTTQTHKTPAVPHTDSRVDSTKKTSQTGR</sequence>
<dbReference type="PRINTS" id="PR00663">
    <property type="entry name" value="GALANINR"/>
</dbReference>
<keyword evidence="7 13" id="KW-0675">Receptor</keyword>